<keyword evidence="2" id="KW-1185">Reference proteome</keyword>
<dbReference type="AlphaFoldDB" id="A0A0B7MZ08"/>
<dbReference type="Proteomes" id="UP000054107">
    <property type="component" value="Unassembled WGS sequence"/>
</dbReference>
<sequence length="142" mass="16071">TTQRTVRKRLECLGISNKRILNVHFPTKGIVAFLVHKTYAVDVKSLLQNAKIQPVAFDPTHPSVICDPQFNDLSNAEKQNQAKIIYGNRITRFCSSMQPQHLGAAIINFFNSLPADDVYHLHDAFKTEYLHALARKQESIPS</sequence>
<gene>
    <name evidence="1" type="primary">PARPA_01789.1 scaffold 1518</name>
</gene>
<dbReference type="OrthoDB" id="2206543at2759"/>
<dbReference type="STRING" id="35722.A0A0B7MZ08"/>
<name>A0A0B7MZ08_9FUNG</name>
<evidence type="ECO:0000313" key="1">
    <source>
        <dbReference type="EMBL" id="CEP08470.1"/>
    </source>
</evidence>
<proteinExistence type="predicted"/>
<organism evidence="1 2">
    <name type="scientific">Parasitella parasitica</name>
    <dbReference type="NCBI Taxonomy" id="35722"/>
    <lineage>
        <taxon>Eukaryota</taxon>
        <taxon>Fungi</taxon>
        <taxon>Fungi incertae sedis</taxon>
        <taxon>Mucoromycota</taxon>
        <taxon>Mucoromycotina</taxon>
        <taxon>Mucoromycetes</taxon>
        <taxon>Mucorales</taxon>
        <taxon>Mucorineae</taxon>
        <taxon>Mucoraceae</taxon>
        <taxon>Parasitella</taxon>
    </lineage>
</organism>
<protein>
    <submittedName>
        <fullName evidence="1">Uncharacterized protein</fullName>
    </submittedName>
</protein>
<feature type="non-terminal residue" evidence="1">
    <location>
        <position position="1"/>
    </location>
</feature>
<evidence type="ECO:0000313" key="2">
    <source>
        <dbReference type="Proteomes" id="UP000054107"/>
    </source>
</evidence>
<accession>A0A0B7MZ08</accession>
<reference evidence="1 2" key="1">
    <citation type="submission" date="2014-09" db="EMBL/GenBank/DDBJ databases">
        <authorList>
            <person name="Ellenberger Sabrina"/>
        </authorList>
    </citation>
    <scope>NUCLEOTIDE SEQUENCE [LARGE SCALE GENOMIC DNA]</scope>
    <source>
        <strain evidence="1 2">CBS 412.66</strain>
    </source>
</reference>
<dbReference type="EMBL" id="LN719537">
    <property type="protein sequence ID" value="CEP08470.1"/>
    <property type="molecule type" value="Genomic_DNA"/>
</dbReference>